<dbReference type="InterPro" id="IPR027939">
    <property type="entry name" value="NMT1/THI5"/>
</dbReference>
<dbReference type="InterPro" id="IPR015168">
    <property type="entry name" value="SsuA/THI5"/>
</dbReference>
<dbReference type="SUPFAM" id="SSF53850">
    <property type="entry name" value="Periplasmic binding protein-like II"/>
    <property type="match status" value="1"/>
</dbReference>
<keyword evidence="1" id="KW-0732">Signal</keyword>
<evidence type="ECO:0000259" key="2">
    <source>
        <dbReference type="Pfam" id="PF09084"/>
    </source>
</evidence>
<gene>
    <name evidence="3" type="ORF">AVDCRST_MAG30-3529</name>
</gene>
<accession>A0A6J4TNE0</accession>
<evidence type="ECO:0000256" key="1">
    <source>
        <dbReference type="SAM" id="SignalP"/>
    </source>
</evidence>
<name>A0A6J4TNE0_9ACTN</name>
<evidence type="ECO:0000313" key="3">
    <source>
        <dbReference type="EMBL" id="CAA9528006.1"/>
    </source>
</evidence>
<proteinExistence type="predicted"/>
<dbReference type="Gene3D" id="3.40.190.10">
    <property type="entry name" value="Periplasmic binding protein-like II"/>
    <property type="match status" value="2"/>
</dbReference>
<dbReference type="PANTHER" id="PTHR31528:SF3">
    <property type="entry name" value="THIAMINE BIOSYNTHESIS PROTEIN HI_0357-RELATED"/>
    <property type="match status" value="1"/>
</dbReference>
<dbReference type="GO" id="GO:0009228">
    <property type="term" value="P:thiamine biosynthetic process"/>
    <property type="evidence" value="ECO:0007669"/>
    <property type="project" value="InterPro"/>
</dbReference>
<protein>
    <submittedName>
        <fullName evidence="3">Hydroxymethylpyrimidine ABC transporter, substrate-binding component</fullName>
    </submittedName>
</protein>
<feature type="domain" description="SsuA/THI5-like" evidence="2">
    <location>
        <begin position="50"/>
        <end position="264"/>
    </location>
</feature>
<feature type="chain" id="PRO_5039116767" evidence="1">
    <location>
        <begin position="19"/>
        <end position="347"/>
    </location>
</feature>
<dbReference type="PROSITE" id="PS51257">
    <property type="entry name" value="PROKAR_LIPOPROTEIN"/>
    <property type="match status" value="1"/>
</dbReference>
<sequence length="347" mass="37570">MIRPLTLVLLALCALALAGCGEKEEPGISGAGAPPAKLEPFTLVLDYFPNADHAGIYAAQAAGEYRRAGLDVKIQTPPDPAAPLKLVKAGRADLAISYPPELLLARDAGAMDLVSVGALVQKPLTSLISVGKDPIRSPRELAGKRVGTAGIPYQSAYLRAILAKAGVDPTSVRETNVGFNLTPAMLAGKVDATLGSFWNYEGVDLERRRRDPSILRMEQLGVPTYPELVFVVRTDSLDTRGASRVRRFLQATARGHERLRDDPARGVGPLLEANEDLERGLQEAVVRATLPVFFPEDEKLPFGYQQSEEWSAYGEWMARNKLVKRPPNAARALTNEFLPGQGLEPSQ</sequence>
<dbReference type="EMBL" id="CADCVS010000463">
    <property type="protein sequence ID" value="CAA9528006.1"/>
    <property type="molecule type" value="Genomic_DNA"/>
</dbReference>
<feature type="signal peptide" evidence="1">
    <location>
        <begin position="1"/>
        <end position="18"/>
    </location>
</feature>
<organism evidence="3">
    <name type="scientific">uncultured Solirubrobacteraceae bacterium</name>
    <dbReference type="NCBI Taxonomy" id="1162706"/>
    <lineage>
        <taxon>Bacteria</taxon>
        <taxon>Bacillati</taxon>
        <taxon>Actinomycetota</taxon>
        <taxon>Thermoleophilia</taxon>
        <taxon>Solirubrobacterales</taxon>
        <taxon>Solirubrobacteraceae</taxon>
        <taxon>environmental samples</taxon>
    </lineage>
</organism>
<dbReference type="Pfam" id="PF09084">
    <property type="entry name" value="NMT1"/>
    <property type="match status" value="1"/>
</dbReference>
<reference evidence="3" key="1">
    <citation type="submission" date="2020-02" db="EMBL/GenBank/DDBJ databases">
        <authorList>
            <person name="Meier V. D."/>
        </authorList>
    </citation>
    <scope>NUCLEOTIDE SEQUENCE</scope>
    <source>
        <strain evidence="3">AVDCRST_MAG30</strain>
    </source>
</reference>
<dbReference type="AlphaFoldDB" id="A0A6J4TNE0"/>
<dbReference type="PANTHER" id="PTHR31528">
    <property type="entry name" value="4-AMINO-5-HYDROXYMETHYL-2-METHYLPYRIMIDINE PHOSPHATE SYNTHASE THI11-RELATED"/>
    <property type="match status" value="1"/>
</dbReference>